<dbReference type="SUPFAM" id="SSF100950">
    <property type="entry name" value="NagB/RpiA/CoA transferase-like"/>
    <property type="match status" value="1"/>
</dbReference>
<sequence>MSFLKNIFKGFFNNPSTADQPKESQYLPEIELPIDEEFTMNFKNNGGKFLYCETEAELQDTFVNILVENDWFESEAITFEKEIYPLLQENRIYYKNIQNPVFFVATCESLIADEGSILFSSTQLSHLKSTELPTNIIVFARTSQITRSKSDGLRIIKNKYLTEFPSNITAIKCFSSSNNDSFLNYGSAPKNLYLILLEDL</sequence>
<dbReference type="InterPro" id="IPR024185">
    <property type="entry name" value="FTHF_cligase-like_sf"/>
</dbReference>
<evidence type="ECO:0000259" key="1">
    <source>
        <dbReference type="Pfam" id="PF02589"/>
    </source>
</evidence>
<evidence type="ECO:0000313" key="2">
    <source>
        <dbReference type="EMBL" id="SFJ36754.1"/>
    </source>
</evidence>
<dbReference type="InterPro" id="IPR037171">
    <property type="entry name" value="NagB/RpiA_transferase-like"/>
</dbReference>
<dbReference type="Pfam" id="PF02589">
    <property type="entry name" value="LUD_dom"/>
    <property type="match status" value="1"/>
</dbReference>
<keyword evidence="3" id="KW-1185">Reference proteome</keyword>
<feature type="domain" description="LUD" evidence="1">
    <location>
        <begin position="36"/>
        <end position="197"/>
    </location>
</feature>
<dbReference type="OrthoDB" id="1425114at2"/>
<accession>A0A1I3QRH8</accession>
<dbReference type="Gene3D" id="3.40.50.10420">
    <property type="entry name" value="NagB/RpiA/CoA transferase-like"/>
    <property type="match status" value="1"/>
</dbReference>
<dbReference type="Proteomes" id="UP000243887">
    <property type="component" value="Unassembled WGS sequence"/>
</dbReference>
<dbReference type="InterPro" id="IPR003741">
    <property type="entry name" value="LUD_dom"/>
</dbReference>
<evidence type="ECO:0000313" key="3">
    <source>
        <dbReference type="Proteomes" id="UP000243887"/>
    </source>
</evidence>
<protein>
    <recommendedName>
        <fullName evidence="1">LUD domain-containing protein</fullName>
    </recommendedName>
</protein>
<gene>
    <name evidence="2" type="ORF">SAMN04487893_106103</name>
</gene>
<dbReference type="EMBL" id="FORU01000006">
    <property type="protein sequence ID" value="SFJ36754.1"/>
    <property type="molecule type" value="Genomic_DNA"/>
</dbReference>
<organism evidence="2 3">
    <name type="scientific">Myroides guanonis</name>
    <dbReference type="NCBI Taxonomy" id="1150112"/>
    <lineage>
        <taxon>Bacteria</taxon>
        <taxon>Pseudomonadati</taxon>
        <taxon>Bacteroidota</taxon>
        <taxon>Flavobacteriia</taxon>
        <taxon>Flavobacteriales</taxon>
        <taxon>Flavobacteriaceae</taxon>
        <taxon>Myroides</taxon>
    </lineage>
</organism>
<dbReference type="STRING" id="1150112.SAMN04487893_106103"/>
<name>A0A1I3QRH8_9FLAO</name>
<proteinExistence type="predicted"/>
<reference evidence="3" key="1">
    <citation type="submission" date="2016-10" db="EMBL/GenBank/DDBJ databases">
        <authorList>
            <person name="Varghese N."/>
            <person name="Submissions S."/>
        </authorList>
    </citation>
    <scope>NUCLEOTIDE SEQUENCE [LARGE SCALE GENOMIC DNA]</scope>
    <source>
        <strain evidence="3">DSM 26542</strain>
    </source>
</reference>
<dbReference type="AlphaFoldDB" id="A0A1I3QRH8"/>
<dbReference type="RefSeq" id="WP_090678786.1">
    <property type="nucleotide sequence ID" value="NZ_FORU01000006.1"/>
</dbReference>